<reference evidence="2 3" key="1">
    <citation type="submission" date="2017-07" db="EMBL/GenBank/DDBJ databases">
        <title>Draft genome of Ochrobactrum lupini type strain LUP21.</title>
        <authorList>
            <person name="Krzyzanowska D.M."/>
            <person name="Jafra S."/>
        </authorList>
    </citation>
    <scope>NUCLEOTIDE SEQUENCE [LARGE SCALE GENOMIC DNA]</scope>
    <source>
        <strain evidence="2 3">LUP21</strain>
    </source>
</reference>
<dbReference type="EMBL" id="NNRN01000029">
    <property type="protein sequence ID" value="OYR32431.1"/>
    <property type="molecule type" value="Genomic_DNA"/>
</dbReference>
<dbReference type="PROSITE" id="PS50910">
    <property type="entry name" value="HEPN"/>
    <property type="match status" value="1"/>
</dbReference>
<protein>
    <submittedName>
        <fullName evidence="2">HEPN domain protein</fullName>
    </submittedName>
</protein>
<evidence type="ECO:0000313" key="3">
    <source>
        <dbReference type="Proteomes" id="UP000216363"/>
    </source>
</evidence>
<name>A0A256H0T1_9HYPH</name>
<evidence type="ECO:0000259" key="1">
    <source>
        <dbReference type="PROSITE" id="PS50910"/>
    </source>
</evidence>
<evidence type="ECO:0000313" key="2">
    <source>
        <dbReference type="EMBL" id="OYR32431.1"/>
    </source>
</evidence>
<organism evidence="2 3">
    <name type="scientific">Brucella lupini</name>
    <dbReference type="NCBI Taxonomy" id="255457"/>
    <lineage>
        <taxon>Bacteria</taxon>
        <taxon>Pseudomonadati</taxon>
        <taxon>Pseudomonadota</taxon>
        <taxon>Alphaproteobacteria</taxon>
        <taxon>Hyphomicrobiales</taxon>
        <taxon>Brucellaceae</taxon>
        <taxon>Brucella/Ochrobactrum group</taxon>
        <taxon>Brucella</taxon>
    </lineage>
</organism>
<gene>
    <name evidence="2" type="ORF">CES86_0087</name>
</gene>
<dbReference type="Proteomes" id="UP000216363">
    <property type="component" value="Unassembled WGS sequence"/>
</dbReference>
<dbReference type="AlphaFoldDB" id="A0A256H0T1"/>
<dbReference type="Pfam" id="PF05168">
    <property type="entry name" value="HEPN"/>
    <property type="match status" value="1"/>
</dbReference>
<dbReference type="Gene3D" id="1.20.120.330">
    <property type="entry name" value="Nucleotidyltransferases domain 2"/>
    <property type="match status" value="1"/>
</dbReference>
<dbReference type="SUPFAM" id="SSF81593">
    <property type="entry name" value="Nucleotidyltransferase substrate binding subunit/domain"/>
    <property type="match status" value="1"/>
</dbReference>
<dbReference type="SMART" id="SM00748">
    <property type="entry name" value="HEPN"/>
    <property type="match status" value="1"/>
</dbReference>
<accession>A0A256H0T1</accession>
<comment type="caution">
    <text evidence="2">The sequence shown here is derived from an EMBL/GenBank/DDBJ whole genome shotgun (WGS) entry which is preliminary data.</text>
</comment>
<dbReference type="InterPro" id="IPR007842">
    <property type="entry name" value="HEPN_dom"/>
</dbReference>
<feature type="domain" description="HEPN" evidence="1">
    <location>
        <begin position="203"/>
        <end position="323"/>
    </location>
</feature>
<sequence length="334" mass="38727">MRQWFSVMKSVRRRLALETASNETLVERLDHLTSNRCLELQRVIRILFDEFEDAQKCKMSDKKKGGRILKLVLFGSPSDGDGVRDGRRESPRTCPADNWRTDFNLLVIVSSQFFTSPRVWKPARERFSRELTVTGHLSTRVNFIVHSIMDINDQLANGRPFFAEIVQNGIMLYEAPGSLLVDPLPPGSEAARIEMHRDFDHSFSNAVHRIELAEEALERGFYREAAFDLHQSVERLYHCVLHVQTLYNPKSHRLSFLRSHAERIAPPLTEIWSDNSHFAKRCFDRLDRAYIGARYSRSYEITSEELEWLTQKIKALQVAVQAICLEHIGRRESV</sequence>
<proteinExistence type="predicted"/>